<dbReference type="Proteomes" id="UP000289954">
    <property type="component" value="Unassembled WGS sequence"/>
</dbReference>
<proteinExistence type="predicted"/>
<dbReference type="AlphaFoldDB" id="A0A402DSQ4"/>
<sequence>MRETTVTVEGRFDHHRPAERGTVTLTVGFEGRDREDVVRRVVAEHGRIAGDVQHLQEEPSPAVTWWSSDRVRVWSQRPWNQDGKQLPLVHHAAVEVEVKFKDLVRLALWVEDVATRDGVSVGGITWALTEATRERLTADARDRAVHDAVAKATSYAHSLGLSDVRPVAVADPGMLGDGSAPTTPAPAMQMARAGAGAGAGGALDLKPEDITVEGRVHARFAAS</sequence>
<dbReference type="InterPro" id="IPR007497">
    <property type="entry name" value="SIMPL/DUF541"/>
</dbReference>
<dbReference type="Gene3D" id="3.30.110.170">
    <property type="entry name" value="Protein of unknown function (DUF541), domain 1"/>
    <property type="match status" value="1"/>
</dbReference>
<evidence type="ECO:0000313" key="2">
    <source>
        <dbReference type="Proteomes" id="UP000289954"/>
    </source>
</evidence>
<accession>A0A402DSQ4</accession>
<organism evidence="1 2">
    <name type="scientific">Cellulomonas biazotea</name>
    <dbReference type="NCBI Taxonomy" id="1709"/>
    <lineage>
        <taxon>Bacteria</taxon>
        <taxon>Bacillati</taxon>
        <taxon>Actinomycetota</taxon>
        <taxon>Actinomycetes</taxon>
        <taxon>Micrococcales</taxon>
        <taxon>Cellulomonadaceae</taxon>
        <taxon>Cellulomonas</taxon>
    </lineage>
</organism>
<dbReference type="EMBL" id="BIMR01000175">
    <property type="protein sequence ID" value="GCE77141.1"/>
    <property type="molecule type" value="Genomic_DNA"/>
</dbReference>
<evidence type="ECO:0000313" key="1">
    <source>
        <dbReference type="EMBL" id="GCE77141.1"/>
    </source>
</evidence>
<protein>
    <submittedName>
        <fullName evidence="1">SIMPL domain-containing protein</fullName>
    </submittedName>
</protein>
<reference evidence="1 2" key="1">
    <citation type="submission" date="2019-01" db="EMBL/GenBank/DDBJ databases">
        <title>Draft genome sequence of Cellulomonas takizawaensis strain TKZ-21.</title>
        <authorList>
            <person name="Yamamura H."/>
            <person name="Hayashi T."/>
            <person name="Hamada M."/>
            <person name="Serisawa Y."/>
            <person name="Matsuyama K."/>
            <person name="Nakagawa Y."/>
            <person name="Otoguro M."/>
            <person name="Yanagida F."/>
            <person name="Hayakawa M."/>
        </authorList>
    </citation>
    <scope>NUCLEOTIDE SEQUENCE [LARGE SCALE GENOMIC DNA]</scope>
    <source>
        <strain evidence="1 2">NBRC12680</strain>
    </source>
</reference>
<dbReference type="OrthoDB" id="3724496at2"/>
<dbReference type="RefSeq" id="WP_130781745.1">
    <property type="nucleotide sequence ID" value="NZ_BIMR01000175.1"/>
</dbReference>
<keyword evidence="2" id="KW-1185">Reference proteome</keyword>
<comment type="caution">
    <text evidence="1">The sequence shown here is derived from an EMBL/GenBank/DDBJ whole genome shotgun (WGS) entry which is preliminary data.</text>
</comment>
<dbReference type="Pfam" id="PF04402">
    <property type="entry name" value="SIMPL"/>
    <property type="match status" value="1"/>
</dbReference>
<gene>
    <name evidence="1" type="ORF">CBZ_21970</name>
</gene>
<name>A0A402DSQ4_9CELL</name>